<name>A0ACC2T991_9FUNG</name>
<evidence type="ECO:0000313" key="2">
    <source>
        <dbReference type="Proteomes" id="UP001165960"/>
    </source>
</evidence>
<protein>
    <submittedName>
        <fullName evidence="1">Uncharacterized protein</fullName>
    </submittedName>
</protein>
<gene>
    <name evidence="1" type="ORF">DSO57_1001264</name>
</gene>
<dbReference type="EMBL" id="QTSX02003553">
    <property type="protein sequence ID" value="KAJ9071016.1"/>
    <property type="molecule type" value="Genomic_DNA"/>
</dbReference>
<sequence>MPQSSPEAIFNLTRPVRESQRIRATESHIYTAGFYGLNLPQELGEQLHWTGKGDFSKAHRSVTTAKPQFPYTCTQNAILRNNSGACFVKNIEGYMIPNFIHHSPPFTCKKRMCTITATFNLSNTIPFKNLSPENVLEITQPTNVLELAYPANKKNLAISQTFIGPGTRVILLKPIFWLVTGMYLSTVPLGFPESNPTYVTAEFLMLANGQIDAIYSLYDFKET</sequence>
<proteinExistence type="predicted"/>
<dbReference type="Proteomes" id="UP001165960">
    <property type="component" value="Unassembled WGS sequence"/>
</dbReference>
<reference evidence="1" key="1">
    <citation type="submission" date="2022-04" db="EMBL/GenBank/DDBJ databases">
        <title>Genome of the entomopathogenic fungus Entomophthora muscae.</title>
        <authorList>
            <person name="Elya C."/>
            <person name="Lovett B.R."/>
            <person name="Lee E."/>
            <person name="Macias A.M."/>
            <person name="Hajek A.E."/>
            <person name="De Bivort B.L."/>
            <person name="Kasson M.T."/>
            <person name="De Fine Licht H.H."/>
            <person name="Stajich J.E."/>
        </authorList>
    </citation>
    <scope>NUCLEOTIDE SEQUENCE</scope>
    <source>
        <strain evidence="1">Berkeley</strain>
    </source>
</reference>
<organism evidence="1 2">
    <name type="scientific">Entomophthora muscae</name>
    <dbReference type="NCBI Taxonomy" id="34485"/>
    <lineage>
        <taxon>Eukaryota</taxon>
        <taxon>Fungi</taxon>
        <taxon>Fungi incertae sedis</taxon>
        <taxon>Zoopagomycota</taxon>
        <taxon>Entomophthoromycotina</taxon>
        <taxon>Entomophthoromycetes</taxon>
        <taxon>Entomophthorales</taxon>
        <taxon>Entomophthoraceae</taxon>
        <taxon>Entomophthora</taxon>
    </lineage>
</organism>
<comment type="caution">
    <text evidence="1">The sequence shown here is derived from an EMBL/GenBank/DDBJ whole genome shotgun (WGS) entry which is preliminary data.</text>
</comment>
<evidence type="ECO:0000313" key="1">
    <source>
        <dbReference type="EMBL" id="KAJ9071016.1"/>
    </source>
</evidence>
<keyword evidence="2" id="KW-1185">Reference proteome</keyword>
<accession>A0ACC2T991</accession>